<protein>
    <submittedName>
        <fullName evidence="6">Helix-turn-helix transcriptional regulator</fullName>
    </submittedName>
</protein>
<organism evidence="6 7">
    <name type="scientific">Nocardia uniformis</name>
    <dbReference type="NCBI Taxonomy" id="53432"/>
    <lineage>
        <taxon>Bacteria</taxon>
        <taxon>Bacillati</taxon>
        <taxon>Actinomycetota</taxon>
        <taxon>Actinomycetes</taxon>
        <taxon>Mycobacteriales</taxon>
        <taxon>Nocardiaceae</taxon>
        <taxon>Nocardia</taxon>
    </lineage>
</organism>
<dbReference type="SMART" id="SM00342">
    <property type="entry name" value="HTH_ARAC"/>
    <property type="match status" value="1"/>
</dbReference>
<accession>A0A849C7K1</accession>
<dbReference type="InterPro" id="IPR018062">
    <property type="entry name" value="HTH_AraC-typ_CS"/>
</dbReference>
<keyword evidence="7" id="KW-1185">Reference proteome</keyword>
<dbReference type="SUPFAM" id="SSF46689">
    <property type="entry name" value="Homeodomain-like"/>
    <property type="match status" value="2"/>
</dbReference>
<evidence type="ECO:0000256" key="3">
    <source>
        <dbReference type="ARBA" id="ARBA00023159"/>
    </source>
</evidence>
<proteinExistence type="predicted"/>
<evidence type="ECO:0000256" key="4">
    <source>
        <dbReference type="ARBA" id="ARBA00023163"/>
    </source>
</evidence>
<dbReference type="InterPro" id="IPR050204">
    <property type="entry name" value="AraC_XylS_family_regulators"/>
</dbReference>
<dbReference type="PROSITE" id="PS00041">
    <property type="entry name" value="HTH_ARAC_FAMILY_1"/>
    <property type="match status" value="1"/>
</dbReference>
<gene>
    <name evidence="6" type="ORF">HLB23_33155</name>
</gene>
<dbReference type="InterPro" id="IPR018060">
    <property type="entry name" value="HTH_AraC"/>
</dbReference>
<dbReference type="SUPFAM" id="SSF51215">
    <property type="entry name" value="Regulatory protein AraC"/>
    <property type="match status" value="1"/>
</dbReference>
<dbReference type="Pfam" id="PF02311">
    <property type="entry name" value="AraC_binding"/>
    <property type="match status" value="1"/>
</dbReference>
<comment type="caution">
    <text evidence="6">The sequence shown here is derived from an EMBL/GenBank/DDBJ whole genome shotgun (WGS) entry which is preliminary data.</text>
</comment>
<evidence type="ECO:0000313" key="6">
    <source>
        <dbReference type="EMBL" id="NNH74644.1"/>
    </source>
</evidence>
<dbReference type="InterPro" id="IPR009057">
    <property type="entry name" value="Homeodomain-like_sf"/>
</dbReference>
<dbReference type="InterPro" id="IPR003313">
    <property type="entry name" value="AraC-bd"/>
</dbReference>
<dbReference type="GO" id="GO:0043565">
    <property type="term" value="F:sequence-specific DNA binding"/>
    <property type="evidence" value="ECO:0007669"/>
    <property type="project" value="InterPro"/>
</dbReference>
<dbReference type="GO" id="GO:0003700">
    <property type="term" value="F:DNA-binding transcription factor activity"/>
    <property type="evidence" value="ECO:0007669"/>
    <property type="project" value="InterPro"/>
</dbReference>
<dbReference type="Gene3D" id="1.10.10.60">
    <property type="entry name" value="Homeodomain-like"/>
    <property type="match status" value="1"/>
</dbReference>
<keyword evidence="2" id="KW-0238">DNA-binding</keyword>
<dbReference type="PROSITE" id="PS01124">
    <property type="entry name" value="HTH_ARAC_FAMILY_2"/>
    <property type="match status" value="1"/>
</dbReference>
<dbReference type="InterPro" id="IPR037923">
    <property type="entry name" value="HTH-like"/>
</dbReference>
<keyword evidence="4" id="KW-0804">Transcription</keyword>
<reference evidence="6 7" key="1">
    <citation type="submission" date="2020-05" db="EMBL/GenBank/DDBJ databases">
        <title>MicrobeNet Type strains.</title>
        <authorList>
            <person name="Nicholson A.C."/>
        </authorList>
    </citation>
    <scope>NUCLEOTIDE SEQUENCE [LARGE SCALE GENOMIC DNA]</scope>
    <source>
        <strain evidence="6 7">JCM 3224</strain>
    </source>
</reference>
<dbReference type="Pfam" id="PF12833">
    <property type="entry name" value="HTH_18"/>
    <property type="match status" value="1"/>
</dbReference>
<evidence type="ECO:0000313" key="7">
    <source>
        <dbReference type="Proteomes" id="UP000586827"/>
    </source>
</evidence>
<dbReference type="RefSeq" id="WP_067525621.1">
    <property type="nucleotide sequence ID" value="NZ_JABELX010000015.1"/>
</dbReference>
<dbReference type="InterPro" id="IPR014710">
    <property type="entry name" value="RmlC-like_jellyroll"/>
</dbReference>
<evidence type="ECO:0000256" key="1">
    <source>
        <dbReference type="ARBA" id="ARBA00023015"/>
    </source>
</evidence>
<feature type="domain" description="HTH araC/xylS-type" evidence="5">
    <location>
        <begin position="200"/>
        <end position="298"/>
    </location>
</feature>
<dbReference type="PANTHER" id="PTHR46796">
    <property type="entry name" value="HTH-TYPE TRANSCRIPTIONAL ACTIVATOR RHAS-RELATED"/>
    <property type="match status" value="1"/>
</dbReference>
<evidence type="ECO:0000259" key="5">
    <source>
        <dbReference type="PROSITE" id="PS01124"/>
    </source>
</evidence>
<dbReference type="Proteomes" id="UP000586827">
    <property type="component" value="Unassembled WGS sequence"/>
</dbReference>
<evidence type="ECO:0000256" key="2">
    <source>
        <dbReference type="ARBA" id="ARBA00023125"/>
    </source>
</evidence>
<dbReference type="AlphaFoldDB" id="A0A849C7K1"/>
<dbReference type="EMBL" id="JABELX010000015">
    <property type="protein sequence ID" value="NNH74644.1"/>
    <property type="molecule type" value="Genomic_DNA"/>
</dbReference>
<keyword evidence="3" id="KW-0010">Activator</keyword>
<keyword evidence="1" id="KW-0805">Transcription regulation</keyword>
<name>A0A849C7K1_9NOCA</name>
<dbReference type="Gene3D" id="2.60.120.10">
    <property type="entry name" value="Jelly Rolls"/>
    <property type="match status" value="1"/>
</dbReference>
<sequence>MPEYVRPVRYESGVPVYRYWSDPAAPPLSVTRFTLDTQTAHGRPHIHDFPVLLYVYDDGGVLRAGRRNLEVRAGEVYVIAPGQVVDGSATSTFANVCGLFFDPAALGDDGRIPRPAWNAHPLLFPFLHGNPGGLLRLQVPAQRRPVWETTIDAIEDELSSRHAGYRQAAAAHLTLLLVDVARLAADVVGDLRRSNEAVLAEVFDVIEQRFGEQLSLSDVARTVGLTPAYLTTLVRRRTGRTVQDWITERRMTEARRLLTGSELSITEVARHVGMLDPGYFTRVFRRANGMPPRAWRDRVTAA</sequence>